<evidence type="ECO:0000256" key="4">
    <source>
        <dbReference type="ARBA" id="ARBA00022692"/>
    </source>
</evidence>
<keyword evidence="5" id="KW-1133">Transmembrane helix</keyword>
<keyword evidence="6" id="KW-0406">Ion transport</keyword>
<evidence type="ECO:0000256" key="3">
    <source>
        <dbReference type="ARBA" id="ARBA00022448"/>
    </source>
</evidence>
<keyword evidence="7" id="KW-0472">Membrane</keyword>
<reference evidence="8" key="1">
    <citation type="submission" date="2023-03" db="EMBL/GenBank/DDBJ databases">
        <authorList>
            <person name="Steffen K."/>
            <person name="Cardenas P."/>
        </authorList>
    </citation>
    <scope>NUCLEOTIDE SEQUENCE</scope>
</reference>
<dbReference type="GO" id="GO:0046961">
    <property type="term" value="F:proton-transporting ATPase activity, rotational mechanism"/>
    <property type="evidence" value="ECO:0007669"/>
    <property type="project" value="InterPro"/>
</dbReference>
<evidence type="ECO:0000313" key="9">
    <source>
        <dbReference type="Proteomes" id="UP001174909"/>
    </source>
</evidence>
<evidence type="ECO:0000313" key="8">
    <source>
        <dbReference type="EMBL" id="CAI8044296.1"/>
    </source>
</evidence>
<name>A0AA35TBD4_GEOBA</name>
<comment type="subcellular location">
    <subcellularLocation>
        <location evidence="1">Membrane</location>
        <topology evidence="1">Multi-pass membrane protein</topology>
    </subcellularLocation>
</comment>
<gene>
    <name evidence="8" type="ORF">GBAR_LOCUS24579</name>
</gene>
<dbReference type="InterPro" id="IPR002490">
    <property type="entry name" value="V-ATPase_116kDa_su"/>
</dbReference>
<evidence type="ECO:0000256" key="1">
    <source>
        <dbReference type="ARBA" id="ARBA00004141"/>
    </source>
</evidence>
<proteinExistence type="inferred from homology"/>
<dbReference type="EMBL" id="CASHTH010003384">
    <property type="protein sequence ID" value="CAI8044296.1"/>
    <property type="molecule type" value="Genomic_DNA"/>
</dbReference>
<evidence type="ECO:0000256" key="6">
    <source>
        <dbReference type="ARBA" id="ARBA00023065"/>
    </source>
</evidence>
<dbReference type="Proteomes" id="UP001174909">
    <property type="component" value="Unassembled WGS sequence"/>
</dbReference>
<keyword evidence="3" id="KW-0813">Transport</keyword>
<accession>A0AA35TBD4</accession>
<comment type="caution">
    <text evidence="8">The sequence shown here is derived from an EMBL/GenBank/DDBJ whole genome shotgun (WGS) entry which is preliminary data.</text>
</comment>
<dbReference type="Pfam" id="PF01496">
    <property type="entry name" value="V_ATPase_I"/>
    <property type="match status" value="1"/>
</dbReference>
<dbReference type="AlphaFoldDB" id="A0AA35TBD4"/>
<organism evidence="8 9">
    <name type="scientific">Geodia barretti</name>
    <name type="common">Barrett's horny sponge</name>
    <dbReference type="NCBI Taxonomy" id="519541"/>
    <lineage>
        <taxon>Eukaryota</taxon>
        <taxon>Metazoa</taxon>
        <taxon>Porifera</taxon>
        <taxon>Demospongiae</taxon>
        <taxon>Heteroscleromorpha</taxon>
        <taxon>Tetractinellida</taxon>
        <taxon>Astrophorina</taxon>
        <taxon>Geodiidae</taxon>
        <taxon>Geodia</taxon>
    </lineage>
</organism>
<keyword evidence="9" id="KW-1185">Reference proteome</keyword>
<feature type="non-terminal residue" evidence="8">
    <location>
        <position position="1"/>
    </location>
</feature>
<comment type="similarity">
    <text evidence="2">Belongs to the V-ATPase 116 kDa subunit family.</text>
</comment>
<evidence type="ECO:0000256" key="2">
    <source>
        <dbReference type="ARBA" id="ARBA00009904"/>
    </source>
</evidence>
<dbReference type="GO" id="GO:0033179">
    <property type="term" value="C:proton-transporting V-type ATPase, V0 domain"/>
    <property type="evidence" value="ECO:0007669"/>
    <property type="project" value="InterPro"/>
</dbReference>
<keyword evidence="4" id="KW-0812">Transmembrane</keyword>
<sequence length="119" mass="12410">CLGTISNTASYLRLWALSLAHAGGYPTQLYILIPPSSRAVRGSVDDGAPDGSVHGSSAACYRGGSSLLPVCLLGCPDCGYTAHHGGAICVPPCPPPPLGRISEQVLYWCRLQVCTILSR</sequence>
<evidence type="ECO:0000256" key="5">
    <source>
        <dbReference type="ARBA" id="ARBA00022989"/>
    </source>
</evidence>
<evidence type="ECO:0000256" key="7">
    <source>
        <dbReference type="ARBA" id="ARBA00023136"/>
    </source>
</evidence>
<protein>
    <submittedName>
        <fullName evidence="8">Uncharacterized protein</fullName>
    </submittedName>
</protein>